<evidence type="ECO:0000256" key="5">
    <source>
        <dbReference type="ARBA" id="ARBA00023136"/>
    </source>
</evidence>
<evidence type="ECO:0000256" key="1">
    <source>
        <dbReference type="ARBA" id="ARBA00004141"/>
    </source>
</evidence>
<keyword evidence="7" id="KW-1185">Reference proteome</keyword>
<dbReference type="AlphaFoldDB" id="A0A7J6WQC5"/>
<dbReference type="Proteomes" id="UP000554482">
    <property type="component" value="Unassembled WGS sequence"/>
</dbReference>
<evidence type="ECO:0000313" key="6">
    <source>
        <dbReference type="EMBL" id="KAF5199561.1"/>
    </source>
</evidence>
<protein>
    <submittedName>
        <fullName evidence="6">Nucleobase-ascorbate transporter</fullName>
    </submittedName>
</protein>
<sequence>MLVGCFRVTRIKVPYPFQWGPPIFRASHVFGMLGAALVSSAESTGTFIAAARLAGATPPPTHVLSRSIGLQVCIQKSSLFHTIGSPLLLTFECLIFFVATPK</sequence>
<proteinExistence type="inferred from homology"/>
<dbReference type="EMBL" id="JABWDY010011773">
    <property type="protein sequence ID" value="KAF5199561.1"/>
    <property type="molecule type" value="Genomic_DNA"/>
</dbReference>
<keyword evidence="4" id="KW-1133">Transmembrane helix</keyword>
<comment type="subcellular location">
    <subcellularLocation>
        <location evidence="1">Membrane</location>
        <topology evidence="1">Multi-pass membrane protein</topology>
    </subcellularLocation>
</comment>
<dbReference type="InterPro" id="IPR006043">
    <property type="entry name" value="NCS2"/>
</dbReference>
<evidence type="ECO:0000256" key="4">
    <source>
        <dbReference type="ARBA" id="ARBA00022989"/>
    </source>
</evidence>
<name>A0A7J6WQC5_THATH</name>
<reference evidence="6 7" key="1">
    <citation type="submission" date="2020-06" db="EMBL/GenBank/DDBJ databases">
        <title>Transcriptomic and genomic resources for Thalictrum thalictroides and T. hernandezii: Facilitating candidate gene discovery in an emerging model plant lineage.</title>
        <authorList>
            <person name="Arias T."/>
            <person name="Riano-Pachon D.M."/>
            <person name="Di Stilio V.S."/>
        </authorList>
    </citation>
    <scope>NUCLEOTIDE SEQUENCE [LARGE SCALE GENOMIC DNA]</scope>
    <source>
        <strain evidence="7">cv. WT478/WT964</strain>
        <tissue evidence="6">Leaves</tissue>
    </source>
</reference>
<evidence type="ECO:0000256" key="2">
    <source>
        <dbReference type="ARBA" id="ARBA00008821"/>
    </source>
</evidence>
<dbReference type="Pfam" id="PF00860">
    <property type="entry name" value="Xan_ur_permease"/>
    <property type="match status" value="1"/>
</dbReference>
<comment type="caution">
    <text evidence="6">The sequence shown here is derived from an EMBL/GenBank/DDBJ whole genome shotgun (WGS) entry which is preliminary data.</text>
</comment>
<dbReference type="GO" id="GO:0016020">
    <property type="term" value="C:membrane"/>
    <property type="evidence" value="ECO:0007669"/>
    <property type="project" value="UniProtKB-SubCell"/>
</dbReference>
<evidence type="ECO:0000256" key="3">
    <source>
        <dbReference type="ARBA" id="ARBA00022692"/>
    </source>
</evidence>
<accession>A0A7J6WQC5</accession>
<comment type="similarity">
    <text evidence="2">Belongs to the nucleobase:cation symporter-2 (NCS2) (TC 2.A.40) family.</text>
</comment>
<organism evidence="6 7">
    <name type="scientific">Thalictrum thalictroides</name>
    <name type="common">Rue-anemone</name>
    <name type="synonym">Anemone thalictroides</name>
    <dbReference type="NCBI Taxonomy" id="46969"/>
    <lineage>
        <taxon>Eukaryota</taxon>
        <taxon>Viridiplantae</taxon>
        <taxon>Streptophyta</taxon>
        <taxon>Embryophyta</taxon>
        <taxon>Tracheophyta</taxon>
        <taxon>Spermatophyta</taxon>
        <taxon>Magnoliopsida</taxon>
        <taxon>Ranunculales</taxon>
        <taxon>Ranunculaceae</taxon>
        <taxon>Thalictroideae</taxon>
        <taxon>Thalictrum</taxon>
    </lineage>
</organism>
<gene>
    <name evidence="6" type="ORF">FRX31_010852</name>
</gene>
<keyword evidence="5" id="KW-0472">Membrane</keyword>
<dbReference type="PANTHER" id="PTHR11119">
    <property type="entry name" value="XANTHINE-URACIL / VITAMIN C PERMEASE FAMILY MEMBER"/>
    <property type="match status" value="1"/>
</dbReference>
<keyword evidence="3" id="KW-0812">Transmembrane</keyword>
<dbReference type="GO" id="GO:0022857">
    <property type="term" value="F:transmembrane transporter activity"/>
    <property type="evidence" value="ECO:0007669"/>
    <property type="project" value="InterPro"/>
</dbReference>
<evidence type="ECO:0000313" key="7">
    <source>
        <dbReference type="Proteomes" id="UP000554482"/>
    </source>
</evidence>